<keyword evidence="3" id="KW-1185">Reference proteome</keyword>
<accession>A0A392W6J1</accession>
<name>A0A392W6J1_9FABA</name>
<proteinExistence type="predicted"/>
<dbReference type="Proteomes" id="UP000265520">
    <property type="component" value="Unassembled WGS sequence"/>
</dbReference>
<sequence length="52" mass="5445">EPVQEPVSVASIHAVIDIHGDAAASTDIEPERIVSDSTTPHNEANNLELASP</sequence>
<protein>
    <submittedName>
        <fullName evidence="2">Uncharacterized protein</fullName>
    </submittedName>
</protein>
<evidence type="ECO:0000313" key="2">
    <source>
        <dbReference type="EMBL" id="MCI95332.1"/>
    </source>
</evidence>
<dbReference type="AlphaFoldDB" id="A0A392W6J1"/>
<organism evidence="2 3">
    <name type="scientific">Trifolium medium</name>
    <dbReference type="NCBI Taxonomy" id="97028"/>
    <lineage>
        <taxon>Eukaryota</taxon>
        <taxon>Viridiplantae</taxon>
        <taxon>Streptophyta</taxon>
        <taxon>Embryophyta</taxon>
        <taxon>Tracheophyta</taxon>
        <taxon>Spermatophyta</taxon>
        <taxon>Magnoliopsida</taxon>
        <taxon>eudicotyledons</taxon>
        <taxon>Gunneridae</taxon>
        <taxon>Pentapetalae</taxon>
        <taxon>rosids</taxon>
        <taxon>fabids</taxon>
        <taxon>Fabales</taxon>
        <taxon>Fabaceae</taxon>
        <taxon>Papilionoideae</taxon>
        <taxon>50 kb inversion clade</taxon>
        <taxon>NPAAA clade</taxon>
        <taxon>Hologalegina</taxon>
        <taxon>IRL clade</taxon>
        <taxon>Trifolieae</taxon>
        <taxon>Trifolium</taxon>
    </lineage>
</organism>
<feature type="compositionally biased region" description="Polar residues" evidence="1">
    <location>
        <begin position="35"/>
        <end position="45"/>
    </location>
</feature>
<feature type="non-terminal residue" evidence="2">
    <location>
        <position position="52"/>
    </location>
</feature>
<dbReference type="EMBL" id="LXQA011383817">
    <property type="protein sequence ID" value="MCI95332.1"/>
    <property type="molecule type" value="Genomic_DNA"/>
</dbReference>
<evidence type="ECO:0000313" key="3">
    <source>
        <dbReference type="Proteomes" id="UP000265520"/>
    </source>
</evidence>
<comment type="caution">
    <text evidence="2">The sequence shown here is derived from an EMBL/GenBank/DDBJ whole genome shotgun (WGS) entry which is preliminary data.</text>
</comment>
<feature type="non-terminal residue" evidence="2">
    <location>
        <position position="1"/>
    </location>
</feature>
<feature type="region of interest" description="Disordered" evidence="1">
    <location>
        <begin position="22"/>
        <end position="52"/>
    </location>
</feature>
<reference evidence="2 3" key="1">
    <citation type="journal article" date="2018" name="Front. Plant Sci.">
        <title>Red Clover (Trifolium pratense) and Zigzag Clover (T. medium) - A Picture of Genomic Similarities and Differences.</title>
        <authorList>
            <person name="Dluhosova J."/>
            <person name="Istvanek J."/>
            <person name="Nedelnik J."/>
            <person name="Repkova J."/>
        </authorList>
    </citation>
    <scope>NUCLEOTIDE SEQUENCE [LARGE SCALE GENOMIC DNA]</scope>
    <source>
        <strain evidence="3">cv. 10/8</strain>
        <tissue evidence="2">Leaf</tissue>
    </source>
</reference>
<evidence type="ECO:0000256" key="1">
    <source>
        <dbReference type="SAM" id="MobiDB-lite"/>
    </source>
</evidence>